<dbReference type="EMBL" id="SNXW01000007">
    <property type="protein sequence ID" value="TDP81774.1"/>
    <property type="molecule type" value="Genomic_DNA"/>
</dbReference>
<evidence type="ECO:0000256" key="7">
    <source>
        <dbReference type="PIRNR" id="PIRNR001488"/>
    </source>
</evidence>
<dbReference type="GO" id="GO:0042597">
    <property type="term" value="C:periplasmic space"/>
    <property type="evidence" value="ECO:0007669"/>
    <property type="project" value="UniProtKB-SubCell"/>
</dbReference>
<dbReference type="Gene3D" id="3.40.30.10">
    <property type="entry name" value="Glutaredoxin"/>
    <property type="match status" value="1"/>
</dbReference>
<feature type="disulfide bond" description="Redox-active" evidence="8">
    <location>
        <begin position="67"/>
        <end position="70"/>
    </location>
</feature>
<sequence>MNRRDFSKQSLSALGLGLAGAPAVTPALSFAQGGPVEGTHYVKLGQAAPTAAPAGKIDIVEFFWYGCPHCHHFEPSLNAWVGKLPADVAFRRAPVAFRENPFGMHQRIYYALEAMGLLPSLHGKVFQALHEEGLKLDKPELIADFMAKNGVDRAKFLSVFDSFAVQTKCRQARSLADAYKIDGVPAIGIGGQFLTSISLNGTPEKTLATVDFLVNRLRKGK</sequence>
<dbReference type="InterPro" id="IPR036249">
    <property type="entry name" value="Thioredoxin-like_sf"/>
</dbReference>
<dbReference type="PANTHER" id="PTHR35891">
    <property type="entry name" value="THIOL:DISULFIDE INTERCHANGE PROTEIN DSBA"/>
    <property type="match status" value="1"/>
</dbReference>
<keyword evidence="11" id="KW-1185">Reference proteome</keyword>
<dbReference type="AlphaFoldDB" id="A0A4R6R7G0"/>
<dbReference type="Proteomes" id="UP000294593">
    <property type="component" value="Unassembled WGS sequence"/>
</dbReference>
<evidence type="ECO:0000313" key="11">
    <source>
        <dbReference type="Proteomes" id="UP000294593"/>
    </source>
</evidence>
<proteinExistence type="inferred from homology"/>
<dbReference type="InterPro" id="IPR001853">
    <property type="entry name" value="DSBA-like_thioredoxin_dom"/>
</dbReference>
<evidence type="ECO:0000256" key="3">
    <source>
        <dbReference type="ARBA" id="ARBA00022729"/>
    </source>
</evidence>
<evidence type="ECO:0000256" key="4">
    <source>
        <dbReference type="ARBA" id="ARBA00022764"/>
    </source>
</evidence>
<evidence type="ECO:0000313" key="10">
    <source>
        <dbReference type="EMBL" id="TDP81774.1"/>
    </source>
</evidence>
<keyword evidence="6" id="KW-0676">Redox-active center</keyword>
<protein>
    <recommendedName>
        <fullName evidence="7">Thiol:disulfide interchange protein</fullName>
    </recommendedName>
</protein>
<evidence type="ECO:0000256" key="6">
    <source>
        <dbReference type="ARBA" id="ARBA00023284"/>
    </source>
</evidence>
<dbReference type="PIRSF" id="PIRSF001488">
    <property type="entry name" value="Tdi_protein"/>
    <property type="match status" value="1"/>
</dbReference>
<comment type="caution">
    <text evidence="10">The sequence shown here is derived from an EMBL/GenBank/DDBJ whole genome shotgun (WGS) entry which is preliminary data.</text>
</comment>
<dbReference type="GO" id="GO:0015036">
    <property type="term" value="F:disulfide oxidoreductase activity"/>
    <property type="evidence" value="ECO:0007669"/>
    <property type="project" value="UniProtKB-ARBA"/>
</dbReference>
<comment type="subcellular location">
    <subcellularLocation>
        <location evidence="1 7">Periplasm</location>
    </subcellularLocation>
</comment>
<dbReference type="OrthoDB" id="9784896at2"/>
<organism evidence="10 11">
    <name type="scientific">Aquabacterium commune</name>
    <dbReference type="NCBI Taxonomy" id="70586"/>
    <lineage>
        <taxon>Bacteria</taxon>
        <taxon>Pseudomonadati</taxon>
        <taxon>Pseudomonadota</taxon>
        <taxon>Betaproteobacteria</taxon>
        <taxon>Burkholderiales</taxon>
        <taxon>Aquabacterium</taxon>
    </lineage>
</organism>
<evidence type="ECO:0000256" key="1">
    <source>
        <dbReference type="ARBA" id="ARBA00004418"/>
    </source>
</evidence>
<reference evidence="10 11" key="1">
    <citation type="submission" date="2019-03" db="EMBL/GenBank/DDBJ databases">
        <title>Genomic Encyclopedia of Type Strains, Phase IV (KMG-IV): sequencing the most valuable type-strain genomes for metagenomic binning, comparative biology and taxonomic classification.</title>
        <authorList>
            <person name="Goeker M."/>
        </authorList>
    </citation>
    <scope>NUCLEOTIDE SEQUENCE [LARGE SCALE GENOMIC DNA]</scope>
    <source>
        <strain evidence="10 11">DSM 11901</strain>
    </source>
</reference>
<dbReference type="RefSeq" id="WP_133609985.1">
    <property type="nucleotide sequence ID" value="NZ_SNXW01000007.1"/>
</dbReference>
<keyword evidence="4 7" id="KW-0574">Periplasm</keyword>
<dbReference type="InterPro" id="IPR023205">
    <property type="entry name" value="DsbA/DsbL"/>
</dbReference>
<dbReference type="InterPro" id="IPR050824">
    <property type="entry name" value="Thiol_disulfide_DsbA"/>
</dbReference>
<evidence type="ECO:0000256" key="2">
    <source>
        <dbReference type="ARBA" id="ARBA00005791"/>
    </source>
</evidence>
<feature type="domain" description="Thioredoxin" evidence="9">
    <location>
        <begin position="21"/>
        <end position="215"/>
    </location>
</feature>
<dbReference type="PROSITE" id="PS00194">
    <property type="entry name" value="THIOREDOXIN_1"/>
    <property type="match status" value="1"/>
</dbReference>
<evidence type="ECO:0000256" key="5">
    <source>
        <dbReference type="ARBA" id="ARBA00023157"/>
    </source>
</evidence>
<dbReference type="CDD" id="cd03019">
    <property type="entry name" value="DsbA_DsbA"/>
    <property type="match status" value="1"/>
</dbReference>
<gene>
    <name evidence="10" type="ORF">EV672_107212</name>
</gene>
<keyword evidence="3" id="KW-0732">Signal</keyword>
<accession>A0A4R6R7G0</accession>
<dbReference type="PANTHER" id="PTHR35891:SF3">
    <property type="entry name" value="THIOL:DISULFIDE INTERCHANGE PROTEIN DSBL"/>
    <property type="match status" value="1"/>
</dbReference>
<keyword evidence="5 7" id="KW-1015">Disulfide bond</keyword>
<dbReference type="InterPro" id="IPR013766">
    <property type="entry name" value="Thioredoxin_domain"/>
</dbReference>
<evidence type="ECO:0000256" key="8">
    <source>
        <dbReference type="PIRSR" id="PIRSR001488-1"/>
    </source>
</evidence>
<dbReference type="PROSITE" id="PS51352">
    <property type="entry name" value="THIOREDOXIN_2"/>
    <property type="match status" value="1"/>
</dbReference>
<dbReference type="InterPro" id="IPR017937">
    <property type="entry name" value="Thioredoxin_CS"/>
</dbReference>
<name>A0A4R6R7G0_9BURK</name>
<dbReference type="Pfam" id="PF01323">
    <property type="entry name" value="DSBA"/>
    <property type="match status" value="1"/>
</dbReference>
<dbReference type="SUPFAM" id="SSF52833">
    <property type="entry name" value="Thioredoxin-like"/>
    <property type="match status" value="1"/>
</dbReference>
<comment type="similarity">
    <text evidence="2">Belongs to the thioredoxin family. DsbA subfamily.</text>
</comment>
<evidence type="ECO:0000259" key="9">
    <source>
        <dbReference type="PROSITE" id="PS51352"/>
    </source>
</evidence>